<dbReference type="Gene3D" id="3.30.160.150">
    <property type="entry name" value="Lipoprotein like domain"/>
    <property type="match status" value="1"/>
</dbReference>
<dbReference type="Proteomes" id="UP000595857">
    <property type="component" value="Chromosome"/>
</dbReference>
<evidence type="ECO:0008006" key="4">
    <source>
        <dbReference type="Google" id="ProtNLM"/>
    </source>
</evidence>
<dbReference type="RefSeq" id="WP_201633717.1">
    <property type="nucleotide sequence ID" value="NZ_CP068046.1"/>
</dbReference>
<feature type="chain" id="PRO_5046523282" description="LPS-assembly lipoprotein" evidence="1">
    <location>
        <begin position="25"/>
        <end position="170"/>
    </location>
</feature>
<organism evidence="2 3">
    <name type="scientific">Devosia rhizoryzae</name>
    <dbReference type="NCBI Taxonomy" id="2774137"/>
    <lineage>
        <taxon>Bacteria</taxon>
        <taxon>Pseudomonadati</taxon>
        <taxon>Pseudomonadota</taxon>
        <taxon>Alphaproteobacteria</taxon>
        <taxon>Hyphomicrobiales</taxon>
        <taxon>Devosiaceae</taxon>
        <taxon>Devosia</taxon>
    </lineage>
</organism>
<evidence type="ECO:0000313" key="2">
    <source>
        <dbReference type="EMBL" id="QQR39494.1"/>
    </source>
</evidence>
<keyword evidence="3" id="KW-1185">Reference proteome</keyword>
<evidence type="ECO:0000313" key="3">
    <source>
        <dbReference type="Proteomes" id="UP000595857"/>
    </source>
</evidence>
<keyword evidence="1" id="KW-0732">Signal</keyword>
<name>A0ABX7C888_9HYPH</name>
<sequence length="170" mass="17582">MKHFLAPLVAGVFAITLGACTSFAPVYGDVSSTSVSAARFNLAPPKNRLEQIILNRLDIAFPGPANPSDPVLTVTAATTGLAGGLSNAIVVGNPVSTRVEATVTITQGDQVLFTTRRFTDSTYQSGKLTPTDVFSATGAQETAARSTAESLRAAILAGYRPGMTPITPAQ</sequence>
<evidence type="ECO:0000256" key="1">
    <source>
        <dbReference type="SAM" id="SignalP"/>
    </source>
</evidence>
<gene>
    <name evidence="2" type="ORF">JI748_00270</name>
</gene>
<protein>
    <recommendedName>
        <fullName evidence="4">LPS-assembly lipoprotein</fullName>
    </recommendedName>
</protein>
<dbReference type="EMBL" id="CP068046">
    <property type="protein sequence ID" value="QQR39494.1"/>
    <property type="molecule type" value="Genomic_DNA"/>
</dbReference>
<accession>A0ABX7C888</accession>
<reference evidence="2 3" key="1">
    <citation type="submission" date="2021-01" db="EMBL/GenBank/DDBJ databases">
        <title>Genome seq and assembly of Devosia sp. LEGU1.</title>
        <authorList>
            <person name="Chhetri G."/>
        </authorList>
    </citation>
    <scope>NUCLEOTIDE SEQUENCE [LARGE SCALE GENOMIC DNA]</scope>
    <source>
        <strain evidence="2 3">LEGU1</strain>
    </source>
</reference>
<dbReference type="PROSITE" id="PS51257">
    <property type="entry name" value="PROKAR_LIPOPROTEIN"/>
    <property type="match status" value="1"/>
</dbReference>
<proteinExistence type="predicted"/>
<feature type="signal peptide" evidence="1">
    <location>
        <begin position="1"/>
        <end position="24"/>
    </location>
</feature>